<dbReference type="RefSeq" id="WP_150093775.1">
    <property type="nucleotide sequence ID" value="NZ_VWXX01000021.1"/>
</dbReference>
<feature type="binding site" evidence="8">
    <location>
        <position position="171"/>
    </location>
    <ligand>
        <name>ATP</name>
        <dbReference type="ChEBI" id="CHEBI:30616"/>
    </ligand>
</feature>
<feature type="binding site" evidence="8">
    <location>
        <position position="178"/>
    </location>
    <ligand>
        <name>ATP</name>
        <dbReference type="ChEBI" id="CHEBI:30616"/>
    </ligand>
</feature>
<feature type="binding site" evidence="8">
    <location>
        <position position="88"/>
    </location>
    <ligand>
        <name>ATP</name>
        <dbReference type="ChEBI" id="CHEBI:30616"/>
    </ligand>
</feature>
<evidence type="ECO:0000256" key="9">
    <source>
        <dbReference type="SAM" id="MobiDB-lite"/>
    </source>
</evidence>
<protein>
    <recommendedName>
        <fullName evidence="8">Protein nucleotidyltransferase YdiU</fullName>
        <ecNumber evidence="8">2.7.7.-</ecNumber>
    </recommendedName>
    <alternativeName>
        <fullName evidence="8">Protein adenylyltransferase YdiU</fullName>
        <ecNumber evidence="8">2.7.7.108</ecNumber>
    </alternativeName>
    <alternativeName>
        <fullName evidence="8">Protein uridylyltransferase YdiU</fullName>
        <ecNumber evidence="8">2.7.7.-</ecNumber>
    </alternativeName>
</protein>
<proteinExistence type="inferred from homology"/>
<feature type="binding site" evidence="8">
    <location>
        <position position="121"/>
    </location>
    <ligand>
        <name>ATP</name>
        <dbReference type="ChEBI" id="CHEBI:30616"/>
    </ligand>
</feature>
<accession>A0A5M8FHE0</accession>
<comment type="catalytic activity">
    <reaction evidence="8">
        <text>L-histidyl-[protein] + UTP = N(tele)-(5'-uridylyl)-L-histidyl-[protein] + diphosphate</text>
        <dbReference type="Rhea" id="RHEA:83891"/>
        <dbReference type="Rhea" id="RHEA-COMP:9745"/>
        <dbReference type="Rhea" id="RHEA-COMP:20239"/>
        <dbReference type="ChEBI" id="CHEBI:29979"/>
        <dbReference type="ChEBI" id="CHEBI:33019"/>
        <dbReference type="ChEBI" id="CHEBI:46398"/>
        <dbReference type="ChEBI" id="CHEBI:233474"/>
    </reaction>
</comment>
<keyword evidence="2 8" id="KW-0808">Transferase</keyword>
<dbReference type="EMBL" id="VWXX01000021">
    <property type="protein sequence ID" value="KAA6184303.1"/>
    <property type="molecule type" value="Genomic_DNA"/>
</dbReference>
<evidence type="ECO:0000256" key="6">
    <source>
        <dbReference type="ARBA" id="ARBA00022840"/>
    </source>
</evidence>
<evidence type="ECO:0000256" key="4">
    <source>
        <dbReference type="ARBA" id="ARBA00022723"/>
    </source>
</evidence>
<comment type="catalytic activity">
    <reaction evidence="8">
        <text>L-tyrosyl-[protein] + UTP = O-(5'-uridylyl)-L-tyrosyl-[protein] + diphosphate</text>
        <dbReference type="Rhea" id="RHEA:83887"/>
        <dbReference type="Rhea" id="RHEA-COMP:10136"/>
        <dbReference type="Rhea" id="RHEA-COMP:20238"/>
        <dbReference type="ChEBI" id="CHEBI:33019"/>
        <dbReference type="ChEBI" id="CHEBI:46398"/>
        <dbReference type="ChEBI" id="CHEBI:46858"/>
        <dbReference type="ChEBI" id="CHEBI:90602"/>
    </reaction>
</comment>
<dbReference type="Proteomes" id="UP000322981">
    <property type="component" value="Unassembled WGS sequence"/>
</dbReference>
<evidence type="ECO:0000256" key="1">
    <source>
        <dbReference type="ARBA" id="ARBA00009747"/>
    </source>
</evidence>
<dbReference type="EC" id="2.7.7.108" evidence="8"/>
<dbReference type="HAMAP" id="MF_00692">
    <property type="entry name" value="SelO"/>
    <property type="match status" value="1"/>
</dbReference>
<comment type="function">
    <text evidence="8">Nucleotidyltransferase involved in the post-translational modification of proteins. It can catalyze the addition of adenosine monophosphate (AMP) or uridine monophosphate (UMP) to a protein, resulting in modifications known as AMPylation and UMPylation.</text>
</comment>
<dbReference type="PANTHER" id="PTHR32057:SF14">
    <property type="entry name" value="PROTEIN ADENYLYLTRANSFERASE SELO, MITOCHONDRIAL"/>
    <property type="match status" value="1"/>
</dbReference>
<evidence type="ECO:0000313" key="11">
    <source>
        <dbReference type="Proteomes" id="UP000322981"/>
    </source>
</evidence>
<dbReference type="OrthoDB" id="9776281at2"/>
<name>A0A5M8FHE0_9GAMM</name>
<comment type="caution">
    <text evidence="10">The sequence shown here is derived from an EMBL/GenBank/DDBJ whole genome shotgun (WGS) entry which is preliminary data.</text>
</comment>
<feature type="binding site" evidence="8">
    <location>
        <position position="108"/>
    </location>
    <ligand>
        <name>ATP</name>
        <dbReference type="ChEBI" id="CHEBI:30616"/>
    </ligand>
</feature>
<dbReference type="Pfam" id="PF02696">
    <property type="entry name" value="SelO"/>
    <property type="match status" value="1"/>
</dbReference>
<evidence type="ECO:0000256" key="2">
    <source>
        <dbReference type="ARBA" id="ARBA00022679"/>
    </source>
</evidence>
<evidence type="ECO:0000256" key="8">
    <source>
        <dbReference type="HAMAP-Rule" id="MF_00692"/>
    </source>
</evidence>
<keyword evidence="11" id="KW-1185">Reference proteome</keyword>
<keyword evidence="5 8" id="KW-0547">Nucleotide-binding</keyword>
<comment type="catalytic activity">
    <reaction evidence="8">
        <text>L-threonyl-[protein] + ATP = 3-O-(5'-adenylyl)-L-threonyl-[protein] + diphosphate</text>
        <dbReference type="Rhea" id="RHEA:54292"/>
        <dbReference type="Rhea" id="RHEA-COMP:11060"/>
        <dbReference type="Rhea" id="RHEA-COMP:13847"/>
        <dbReference type="ChEBI" id="CHEBI:30013"/>
        <dbReference type="ChEBI" id="CHEBI:30616"/>
        <dbReference type="ChEBI" id="CHEBI:33019"/>
        <dbReference type="ChEBI" id="CHEBI:138113"/>
        <dbReference type="EC" id="2.7.7.108"/>
    </reaction>
</comment>
<feature type="active site" description="Proton acceptor" evidence="8">
    <location>
        <position position="247"/>
    </location>
</feature>
<comment type="similarity">
    <text evidence="1 8">Belongs to the SELO family.</text>
</comment>
<gene>
    <name evidence="8" type="primary">ydiU</name>
    <name evidence="8" type="synonym">selO</name>
    <name evidence="10" type="ORF">F2Q65_12620</name>
</gene>
<feature type="binding site" evidence="8">
    <location>
        <position position="87"/>
    </location>
    <ligand>
        <name>ATP</name>
        <dbReference type="ChEBI" id="CHEBI:30616"/>
    </ligand>
</feature>
<dbReference type="AlphaFoldDB" id="A0A5M8FHE0"/>
<feature type="binding site" evidence="8">
    <location>
        <position position="85"/>
    </location>
    <ligand>
        <name>ATP</name>
        <dbReference type="ChEBI" id="CHEBI:30616"/>
    </ligand>
</feature>
<keyword evidence="3 8" id="KW-0548">Nucleotidyltransferase</keyword>
<dbReference type="PANTHER" id="PTHR32057">
    <property type="entry name" value="PROTEIN ADENYLYLTRANSFERASE SELO, MITOCHONDRIAL"/>
    <property type="match status" value="1"/>
</dbReference>
<evidence type="ECO:0000256" key="5">
    <source>
        <dbReference type="ARBA" id="ARBA00022741"/>
    </source>
</evidence>
<dbReference type="GO" id="GO:0005524">
    <property type="term" value="F:ATP binding"/>
    <property type="evidence" value="ECO:0007669"/>
    <property type="project" value="UniProtKB-UniRule"/>
</dbReference>
<feature type="binding site" evidence="8">
    <location>
        <position position="120"/>
    </location>
    <ligand>
        <name>ATP</name>
        <dbReference type="ChEBI" id="CHEBI:30616"/>
    </ligand>
</feature>
<comment type="cofactor">
    <cofactor evidence="8">
        <name>Mg(2+)</name>
        <dbReference type="ChEBI" id="CHEBI:18420"/>
    </cofactor>
    <cofactor evidence="8">
        <name>Mn(2+)</name>
        <dbReference type="ChEBI" id="CHEBI:29035"/>
    </cofactor>
</comment>
<feature type="compositionally biased region" description="Basic and acidic residues" evidence="9">
    <location>
        <begin position="476"/>
        <end position="488"/>
    </location>
</feature>
<dbReference type="NCBIfam" id="NF000658">
    <property type="entry name" value="PRK00029.1"/>
    <property type="match status" value="1"/>
</dbReference>
<keyword evidence="6 8" id="KW-0067">ATP-binding</keyword>
<feature type="binding site" evidence="8">
    <location>
        <position position="257"/>
    </location>
    <ligand>
        <name>Mg(2+)</name>
        <dbReference type="ChEBI" id="CHEBI:18420"/>
    </ligand>
</feature>
<keyword evidence="7 8" id="KW-0460">Magnesium</keyword>
<dbReference type="GO" id="GO:0030145">
    <property type="term" value="F:manganese ion binding"/>
    <property type="evidence" value="ECO:0007669"/>
    <property type="project" value="UniProtKB-UniRule"/>
</dbReference>
<dbReference type="InterPro" id="IPR003846">
    <property type="entry name" value="SelO"/>
</dbReference>
<comment type="catalytic activity">
    <reaction evidence="8">
        <text>L-seryl-[protein] + UTP = O-(5'-uridylyl)-L-seryl-[protein] + diphosphate</text>
        <dbReference type="Rhea" id="RHEA:64604"/>
        <dbReference type="Rhea" id="RHEA-COMP:9863"/>
        <dbReference type="Rhea" id="RHEA-COMP:16635"/>
        <dbReference type="ChEBI" id="CHEBI:29999"/>
        <dbReference type="ChEBI" id="CHEBI:33019"/>
        <dbReference type="ChEBI" id="CHEBI:46398"/>
        <dbReference type="ChEBI" id="CHEBI:156051"/>
    </reaction>
</comment>
<feature type="region of interest" description="Disordered" evidence="9">
    <location>
        <begin position="472"/>
        <end position="494"/>
    </location>
</feature>
<sequence length="494" mass="53626">MIRFDNTYVRLPAVLHAPVTPTPVRAPRLIRLNHELATELGLDADEWASSAGAAVLGGNRLPPGAEPLAMAYAGHQFGQFVPSLGDGRAVLLGELVDVAGQRRDLHLKGAGRTPFSRGGDGRAALGPVVREYVLGEAMAGLGIPTTRALAMVATGEAVYRDRPEPGAVLARVAAGHVRVGTFQYVANLGDLDAVRALADYVIDRHYPDCAAAGQRYRALFEAVAQAQAALIARWMLVGFIHGVMNTDNMAISGETIDYGPCAFMDRYHPATKFSSIDHGGRYAYDRQPGIGYWNLAQLANCLLPLLADDEADGEAARQWALGALDRYGEAVDAAYVDGLCAKIGLQRPRAGDRELALDLLARMAEQGADFTNTFRLLSDLSAEASERDAPLRALFDQPAVLDDWVGRWRRRLAQEERPDAARQAAMRLVNPAFIPRNHLVQRVIEAATGETMDLGPLDALLRVVARPYDEDAGSAEYRRPPRPEEEVQRTFCGT</sequence>
<evidence type="ECO:0000256" key="3">
    <source>
        <dbReference type="ARBA" id="ARBA00022695"/>
    </source>
</evidence>
<comment type="catalytic activity">
    <reaction evidence="8">
        <text>L-tyrosyl-[protein] + ATP = O-(5'-adenylyl)-L-tyrosyl-[protein] + diphosphate</text>
        <dbReference type="Rhea" id="RHEA:54288"/>
        <dbReference type="Rhea" id="RHEA-COMP:10136"/>
        <dbReference type="Rhea" id="RHEA-COMP:13846"/>
        <dbReference type="ChEBI" id="CHEBI:30616"/>
        <dbReference type="ChEBI" id="CHEBI:33019"/>
        <dbReference type="ChEBI" id="CHEBI:46858"/>
        <dbReference type="ChEBI" id="CHEBI:83624"/>
        <dbReference type="EC" id="2.7.7.108"/>
    </reaction>
</comment>
<reference evidence="10 11" key="1">
    <citation type="submission" date="2019-09" db="EMBL/GenBank/DDBJ databases">
        <title>Whole-genome sequence of the purple sulfur bacterium Thiohalocapsa marina DSM 19078.</title>
        <authorList>
            <person name="Kyndt J.A."/>
            <person name="Meyer T.E."/>
        </authorList>
    </citation>
    <scope>NUCLEOTIDE SEQUENCE [LARGE SCALE GENOMIC DNA]</scope>
    <source>
        <strain evidence="10 11">DSM 19078</strain>
    </source>
</reference>
<dbReference type="GO" id="GO:0000287">
    <property type="term" value="F:magnesium ion binding"/>
    <property type="evidence" value="ECO:0007669"/>
    <property type="project" value="UniProtKB-UniRule"/>
</dbReference>
<evidence type="ECO:0000256" key="7">
    <source>
        <dbReference type="ARBA" id="ARBA00022842"/>
    </source>
</evidence>
<evidence type="ECO:0000313" key="10">
    <source>
        <dbReference type="EMBL" id="KAA6184303.1"/>
    </source>
</evidence>
<keyword evidence="8" id="KW-0464">Manganese</keyword>
<dbReference type="GO" id="GO:0070733">
    <property type="term" value="F:AMPylase activity"/>
    <property type="evidence" value="ECO:0007669"/>
    <property type="project" value="UniProtKB-EC"/>
</dbReference>
<feature type="binding site" evidence="8">
    <location>
        <position position="257"/>
    </location>
    <ligand>
        <name>ATP</name>
        <dbReference type="ChEBI" id="CHEBI:30616"/>
    </ligand>
</feature>
<keyword evidence="4 8" id="KW-0479">Metal-binding</keyword>
<comment type="catalytic activity">
    <reaction evidence="8">
        <text>L-seryl-[protein] + ATP = 3-O-(5'-adenylyl)-L-seryl-[protein] + diphosphate</text>
        <dbReference type="Rhea" id="RHEA:58120"/>
        <dbReference type="Rhea" id="RHEA-COMP:9863"/>
        <dbReference type="Rhea" id="RHEA-COMP:15073"/>
        <dbReference type="ChEBI" id="CHEBI:29999"/>
        <dbReference type="ChEBI" id="CHEBI:30616"/>
        <dbReference type="ChEBI" id="CHEBI:33019"/>
        <dbReference type="ChEBI" id="CHEBI:142516"/>
        <dbReference type="EC" id="2.7.7.108"/>
    </reaction>
</comment>
<dbReference type="EC" id="2.7.7.-" evidence="8"/>
<organism evidence="10 11">
    <name type="scientific">Thiohalocapsa marina</name>
    <dbReference type="NCBI Taxonomy" id="424902"/>
    <lineage>
        <taxon>Bacteria</taxon>
        <taxon>Pseudomonadati</taxon>
        <taxon>Pseudomonadota</taxon>
        <taxon>Gammaproteobacteria</taxon>
        <taxon>Chromatiales</taxon>
        <taxon>Chromatiaceae</taxon>
        <taxon>Thiohalocapsa</taxon>
    </lineage>
</organism>
<feature type="binding site" evidence="8">
    <location>
        <position position="248"/>
    </location>
    <ligand>
        <name>Mg(2+)</name>
        <dbReference type="ChEBI" id="CHEBI:18420"/>
    </ligand>
</feature>